<dbReference type="Proteomes" id="UP000828941">
    <property type="component" value="Chromosome 12"/>
</dbReference>
<name>A0ACB9LG64_BAUVA</name>
<organism evidence="1 2">
    <name type="scientific">Bauhinia variegata</name>
    <name type="common">Purple orchid tree</name>
    <name type="synonym">Phanera variegata</name>
    <dbReference type="NCBI Taxonomy" id="167791"/>
    <lineage>
        <taxon>Eukaryota</taxon>
        <taxon>Viridiplantae</taxon>
        <taxon>Streptophyta</taxon>
        <taxon>Embryophyta</taxon>
        <taxon>Tracheophyta</taxon>
        <taxon>Spermatophyta</taxon>
        <taxon>Magnoliopsida</taxon>
        <taxon>eudicotyledons</taxon>
        <taxon>Gunneridae</taxon>
        <taxon>Pentapetalae</taxon>
        <taxon>rosids</taxon>
        <taxon>fabids</taxon>
        <taxon>Fabales</taxon>
        <taxon>Fabaceae</taxon>
        <taxon>Cercidoideae</taxon>
        <taxon>Cercideae</taxon>
        <taxon>Bauhiniinae</taxon>
        <taxon>Bauhinia</taxon>
    </lineage>
</organism>
<keyword evidence="2" id="KW-1185">Reference proteome</keyword>
<dbReference type="EMBL" id="CM039437">
    <property type="protein sequence ID" value="KAI4308620.1"/>
    <property type="molecule type" value="Genomic_DNA"/>
</dbReference>
<evidence type="ECO:0000313" key="2">
    <source>
        <dbReference type="Proteomes" id="UP000828941"/>
    </source>
</evidence>
<comment type="caution">
    <text evidence="1">The sequence shown here is derived from an EMBL/GenBank/DDBJ whole genome shotgun (WGS) entry which is preliminary data.</text>
</comment>
<protein>
    <submittedName>
        <fullName evidence="1">Uncharacterized protein</fullName>
    </submittedName>
</protein>
<sequence>MLELSDVKLLVERIYYQYQIIYTSNPNDCLSNQLLKIIKSSNLPSKVGVDPTDFSSTFFNCSSVEYKNLRTIYSTSEQDLFSCPIVFVGSNDDIVELDLLSCTKLFDVTTDLFGFNLDSAYNNTLSLRWSKPNCSTCESKNMMCKMINNETNGETECFTCDATKGVTSSIIIASGDRINTHLPFLLIYLLLFFRPGGGDVGLEVFFSNMIPFMFRCNRSNPLGATDRCLVLHL</sequence>
<accession>A0ACB9LG64</accession>
<evidence type="ECO:0000313" key="1">
    <source>
        <dbReference type="EMBL" id="KAI4308620.1"/>
    </source>
</evidence>
<reference evidence="1 2" key="1">
    <citation type="journal article" date="2022" name="DNA Res.">
        <title>Chromosomal-level genome assembly of the orchid tree Bauhinia variegata (Leguminosae; Cercidoideae) supports the allotetraploid origin hypothesis of Bauhinia.</title>
        <authorList>
            <person name="Zhong Y."/>
            <person name="Chen Y."/>
            <person name="Zheng D."/>
            <person name="Pang J."/>
            <person name="Liu Y."/>
            <person name="Luo S."/>
            <person name="Meng S."/>
            <person name="Qian L."/>
            <person name="Wei D."/>
            <person name="Dai S."/>
            <person name="Zhou R."/>
        </authorList>
    </citation>
    <scope>NUCLEOTIDE SEQUENCE [LARGE SCALE GENOMIC DNA]</scope>
    <source>
        <strain evidence="1">BV-YZ2020</strain>
    </source>
</reference>
<gene>
    <name evidence="1" type="ORF">L6164_031676</name>
</gene>
<proteinExistence type="predicted"/>